<reference evidence="1 2" key="1">
    <citation type="submission" date="2023-05" db="EMBL/GenBank/DDBJ databases">
        <title>Pseudoalteromonas ardens sp. nov., Pseudoalteromonas obscura sp. nov., and Pseudoalteromonas umbrosa sp. nov., isolated from the coral Montipora capitata.</title>
        <authorList>
            <person name="Thomas E.M."/>
            <person name="Smith E.M."/>
            <person name="Papke E."/>
            <person name="Shlafstein M.D."/>
            <person name="Oline D.K."/>
            <person name="Videau P."/>
            <person name="Saw J.H."/>
            <person name="Strangman W.K."/>
            <person name="Ushijima B."/>
        </authorList>
    </citation>
    <scope>NUCLEOTIDE SEQUENCE [LARGE SCALE GENOMIC DNA]</scope>
    <source>
        <strain evidence="1 2">P94</strain>
    </source>
</reference>
<dbReference type="EMBL" id="JASJUT010000013">
    <property type="protein sequence ID" value="MDK2597873.1"/>
    <property type="molecule type" value="Genomic_DNA"/>
</dbReference>
<accession>A0ABT7ES87</accession>
<evidence type="ECO:0000313" key="1">
    <source>
        <dbReference type="EMBL" id="MDK2597873.1"/>
    </source>
</evidence>
<evidence type="ECO:0000313" key="2">
    <source>
        <dbReference type="Proteomes" id="UP001231915"/>
    </source>
</evidence>
<keyword evidence="2" id="KW-1185">Reference proteome</keyword>
<protein>
    <submittedName>
        <fullName evidence="1">Uncharacterized protein</fullName>
    </submittedName>
</protein>
<dbReference type="RefSeq" id="WP_284138514.1">
    <property type="nucleotide sequence ID" value="NZ_JASJUT010000013.1"/>
</dbReference>
<organism evidence="1 2">
    <name type="scientific">Pseudoalteromonas obscura</name>
    <dbReference type="NCBI Taxonomy" id="3048491"/>
    <lineage>
        <taxon>Bacteria</taxon>
        <taxon>Pseudomonadati</taxon>
        <taxon>Pseudomonadota</taxon>
        <taxon>Gammaproteobacteria</taxon>
        <taxon>Alteromonadales</taxon>
        <taxon>Pseudoalteromonadaceae</taxon>
        <taxon>Pseudoalteromonas</taxon>
    </lineage>
</organism>
<sequence>MNIYLCWFLLIYSGFSLTSEKNLDIHENSALSDVTTQVSKFFVMLGKGTQWHVAHDGGRRLVINILSALRGSGDRSVEMFECLDVVGKRRHPYMVVYRHADIDGPVACGKYGMWNTYATGFYYQDEGDDRIIYMKCSLLIA</sequence>
<name>A0ABT7ES87_9GAMM</name>
<comment type="caution">
    <text evidence="1">The sequence shown here is derived from an EMBL/GenBank/DDBJ whole genome shotgun (WGS) entry which is preliminary data.</text>
</comment>
<dbReference type="Proteomes" id="UP001231915">
    <property type="component" value="Unassembled WGS sequence"/>
</dbReference>
<gene>
    <name evidence="1" type="ORF">QNM18_22675</name>
</gene>
<proteinExistence type="predicted"/>